<dbReference type="Proteomes" id="UP000216035">
    <property type="component" value="Unassembled WGS sequence"/>
</dbReference>
<evidence type="ECO:0000259" key="2">
    <source>
        <dbReference type="Pfam" id="PF13020"/>
    </source>
</evidence>
<name>A0A256AAE3_9FLAO</name>
<feature type="domain" description="Restriction endonuclease type II BpuJI N-terminal" evidence="1">
    <location>
        <begin position="7"/>
        <end position="295"/>
    </location>
</feature>
<keyword evidence="4" id="KW-1185">Reference proteome</keyword>
<dbReference type="Pfam" id="PF13020">
    <property type="entry name" value="NOV_C"/>
    <property type="match status" value="1"/>
</dbReference>
<evidence type="ECO:0000313" key="4">
    <source>
        <dbReference type="Proteomes" id="UP000216035"/>
    </source>
</evidence>
<reference evidence="3 4" key="1">
    <citation type="submission" date="2017-07" db="EMBL/GenBank/DDBJ databases">
        <title>Flavobacterium cyanobacteriorum sp. nov., isolated from cyanobacterial aggregates in a eutrophic lake.</title>
        <authorList>
            <person name="Cai H."/>
        </authorList>
    </citation>
    <scope>NUCLEOTIDE SEQUENCE [LARGE SCALE GENOMIC DNA]</scope>
    <source>
        <strain evidence="3 4">TH167</strain>
    </source>
</reference>
<sequence>MSVMKTYRIPDEYFFRLHHVRPRFKNDVEEVLLYVATSISEMTVLPEKEFNNELNKVLFGFKKNATSTQKTIDNWRTEISALFGFIQETNGFLQPSLMAKRLANNQYLDEFFNYFLFSFQYPGGHIVNYNVIKQIEAGVRFKPCQFILNLLIEGEKLTGKPFSITAEELTQCAYFDLRVTTGKRQAKEVAKLILKNRTDKVEYEYDYEALKNERTGEFPSKGDTNRYAGDILDYMVLANLLQHKGTGYYYYLNVENKEAINFHLQNDVWFDEYDKFYNADSITNPEIGALEEVWFDYVNSFDNIEAFAPHLEEQEVENISALIQEYYSRMKEDRKVPTKIFGDYGETLILAHEYLRTKDGSNRQHLINKIPTPLGVGYDLQSIEIPKNKRYIEVKTTKSRKALNNNRFKLTPNEWDTAETLGDNYFVYYLVINDEGKNIFIIQNPIKQFNSGNLKVDKNLVVEFSNKSGQWQKLLEIAN</sequence>
<dbReference type="Gene3D" id="1.10.10.2080">
    <property type="match status" value="1"/>
</dbReference>
<dbReference type="EMBL" id="NOXX01000066">
    <property type="protein sequence ID" value="OYQ50611.1"/>
    <property type="molecule type" value="Genomic_DNA"/>
</dbReference>
<evidence type="ECO:0000313" key="3">
    <source>
        <dbReference type="EMBL" id="OYQ50611.1"/>
    </source>
</evidence>
<organism evidence="3 4">
    <name type="scientific">Flavobacterium aurantiibacter</name>
    <dbReference type="NCBI Taxonomy" id="2023067"/>
    <lineage>
        <taxon>Bacteria</taxon>
        <taxon>Pseudomonadati</taxon>
        <taxon>Bacteroidota</taxon>
        <taxon>Flavobacteriia</taxon>
        <taxon>Flavobacteriales</taxon>
        <taxon>Flavobacteriaceae</taxon>
        <taxon>Flavobacterium</taxon>
    </lineage>
</organism>
<dbReference type="Gene3D" id="1.10.10.2090">
    <property type="match status" value="1"/>
</dbReference>
<evidence type="ECO:0000259" key="1">
    <source>
        <dbReference type="Pfam" id="PF11564"/>
    </source>
</evidence>
<dbReference type="InterPro" id="IPR021108">
    <property type="entry name" value="Restrct_endonuc_II_BpuJI_N"/>
</dbReference>
<dbReference type="Gene3D" id="1.10.1740.180">
    <property type="match status" value="1"/>
</dbReference>
<dbReference type="REBASE" id="260356">
    <property type="entry name" value="FauTH167ORF820P"/>
</dbReference>
<protein>
    <recommendedName>
        <fullName evidence="5">Protein NO VEIN C-terminal domain-containing protein</fullName>
    </recommendedName>
</protein>
<gene>
    <name evidence="3" type="ORF">CHX27_00825</name>
</gene>
<comment type="caution">
    <text evidence="3">The sequence shown here is derived from an EMBL/GenBank/DDBJ whole genome shotgun (WGS) entry which is preliminary data.</text>
</comment>
<evidence type="ECO:0008006" key="5">
    <source>
        <dbReference type="Google" id="ProtNLM"/>
    </source>
</evidence>
<dbReference type="OrthoDB" id="7053439at2"/>
<feature type="domain" description="Protein NO VEIN C-terminal" evidence="2">
    <location>
        <begin position="371"/>
        <end position="434"/>
    </location>
</feature>
<dbReference type="Pfam" id="PF11564">
    <property type="entry name" value="BpuJI_N"/>
    <property type="match status" value="1"/>
</dbReference>
<dbReference type="InterPro" id="IPR024975">
    <property type="entry name" value="NOV_C"/>
</dbReference>
<accession>A0A256AAE3</accession>
<dbReference type="AlphaFoldDB" id="A0A256AAE3"/>
<proteinExistence type="predicted"/>